<keyword evidence="2" id="KW-1185">Reference proteome</keyword>
<dbReference type="Proteomes" id="UP000823773">
    <property type="component" value="Unassembled WGS sequence"/>
</dbReference>
<comment type="caution">
    <text evidence="1">The sequence shown here is derived from an EMBL/GenBank/DDBJ whole genome shotgun (WGS) entry which is preliminary data.</text>
</comment>
<sequence>MSLRHPKTSRSSAILSASAQWPRHAAAAQARRAWLDVLMGRPEQEDRVSREAQVADAGDGRIVSFGIDDDETETTSRQPRPHDYSAAASVNRPTALAATADVDASGGALWNAVLGGDTSHGMQRFFRLIALFILLSGSVFWLLTP</sequence>
<name>A0ACC5SW77_ENSAD</name>
<gene>
    <name evidence="1" type="ORF">J2Z19_002777</name>
</gene>
<accession>A0ACC5SW77</accession>
<evidence type="ECO:0000313" key="2">
    <source>
        <dbReference type="Proteomes" id="UP000823773"/>
    </source>
</evidence>
<evidence type="ECO:0000313" key="1">
    <source>
        <dbReference type="EMBL" id="MBP1873065.1"/>
    </source>
</evidence>
<reference evidence="1" key="1">
    <citation type="submission" date="2021-03" db="EMBL/GenBank/DDBJ databases">
        <title>Genomic Encyclopedia of Type Strains, Phase IV (KMG-IV): sequencing the most valuable type-strain genomes for metagenomic binning, comparative biology and taxonomic classification.</title>
        <authorList>
            <person name="Goeker M."/>
        </authorList>
    </citation>
    <scope>NUCLEOTIDE SEQUENCE</scope>
    <source>
        <strain evidence="1">DSM 18131</strain>
    </source>
</reference>
<organism evidence="1 2">
    <name type="scientific">Ensifer adhaerens</name>
    <name type="common">Sinorhizobium morelense</name>
    <dbReference type="NCBI Taxonomy" id="106592"/>
    <lineage>
        <taxon>Bacteria</taxon>
        <taxon>Pseudomonadati</taxon>
        <taxon>Pseudomonadota</taxon>
        <taxon>Alphaproteobacteria</taxon>
        <taxon>Hyphomicrobiales</taxon>
        <taxon>Rhizobiaceae</taxon>
        <taxon>Sinorhizobium/Ensifer group</taxon>
        <taxon>Ensifer</taxon>
    </lineage>
</organism>
<dbReference type="EMBL" id="JAGGJR010000003">
    <property type="protein sequence ID" value="MBP1873065.1"/>
    <property type="molecule type" value="Genomic_DNA"/>
</dbReference>
<proteinExistence type="predicted"/>
<protein>
    <submittedName>
        <fullName evidence="1">Uncharacterized protein</fullName>
    </submittedName>
</protein>